<keyword evidence="2" id="KW-1185">Reference proteome</keyword>
<gene>
    <name evidence="1" type="ORF">LZC95_25820</name>
</gene>
<accession>A0ABZ2JTV9</accession>
<dbReference type="RefSeq" id="WP_394840524.1">
    <property type="nucleotide sequence ID" value="NZ_CP089982.1"/>
</dbReference>
<proteinExistence type="predicted"/>
<name>A0ABZ2JTV9_9BACT</name>
<organism evidence="1 2">
    <name type="scientific">Pendulispora brunnea</name>
    <dbReference type="NCBI Taxonomy" id="2905690"/>
    <lineage>
        <taxon>Bacteria</taxon>
        <taxon>Pseudomonadati</taxon>
        <taxon>Myxococcota</taxon>
        <taxon>Myxococcia</taxon>
        <taxon>Myxococcales</taxon>
        <taxon>Sorangiineae</taxon>
        <taxon>Pendulisporaceae</taxon>
        <taxon>Pendulispora</taxon>
    </lineage>
</organism>
<evidence type="ECO:0000313" key="2">
    <source>
        <dbReference type="Proteomes" id="UP001379533"/>
    </source>
</evidence>
<sequence length="256" mass="27271">MATSAPPTCPLDAALPKETAPPAGEVYRFVVESSIAPQIVVDRGASGRFLAPDPGLQPTAPSARRQDVLVFPGERLEHARIWLFCESDGCGSDFPGDDYVRVVGPSSSPAWSMRTEGDVTVRRTRPAGEHGVQLEVTLEPIDVVFPEKLAPGSGASLRFEVIPEASRDASRIGVVSVTQTYDRSYTVNVTPKSFVRSIGYVAPDASAPEAGDFESDRWRVAAVLDGLCAESPCVRPNVNLRIVAIDGTSPPRDGGP</sequence>
<protein>
    <submittedName>
        <fullName evidence="1">Uncharacterized protein</fullName>
    </submittedName>
</protein>
<dbReference type="Proteomes" id="UP001379533">
    <property type="component" value="Chromosome"/>
</dbReference>
<evidence type="ECO:0000313" key="1">
    <source>
        <dbReference type="EMBL" id="WXA89910.1"/>
    </source>
</evidence>
<reference evidence="1 2" key="1">
    <citation type="submission" date="2021-12" db="EMBL/GenBank/DDBJ databases">
        <title>Discovery of the Pendulisporaceae a myxobacterial family with distinct sporulation behavior and unique specialized metabolism.</title>
        <authorList>
            <person name="Garcia R."/>
            <person name="Popoff A."/>
            <person name="Bader C.D."/>
            <person name="Loehr J."/>
            <person name="Walesch S."/>
            <person name="Walt C."/>
            <person name="Boldt J."/>
            <person name="Bunk B."/>
            <person name="Haeckl F.J.F.P.J."/>
            <person name="Gunesch A.P."/>
            <person name="Birkelbach J."/>
            <person name="Nuebel U."/>
            <person name="Pietschmann T."/>
            <person name="Bach T."/>
            <person name="Mueller R."/>
        </authorList>
    </citation>
    <scope>NUCLEOTIDE SEQUENCE [LARGE SCALE GENOMIC DNA]</scope>
    <source>
        <strain evidence="1 2">MSr12523</strain>
    </source>
</reference>
<dbReference type="EMBL" id="CP089982">
    <property type="protein sequence ID" value="WXA89910.1"/>
    <property type="molecule type" value="Genomic_DNA"/>
</dbReference>